<keyword evidence="10" id="KW-0732">Signal</keyword>
<dbReference type="Gene3D" id="3.40.50.300">
    <property type="entry name" value="P-loop containing nucleotide triphosphate hydrolases"/>
    <property type="match status" value="1"/>
</dbReference>
<reference evidence="12" key="1">
    <citation type="submission" date="2021-06" db="EMBL/GenBank/DDBJ databases">
        <title>Genome Sequence of Mortierella hyaline Strain SCG-10, a Cold-Adapted, Nitrate-Reducing Fungus Isolated from Soil in Minnesota, USA.</title>
        <authorList>
            <person name="Aldossari N."/>
        </authorList>
    </citation>
    <scope>NUCLEOTIDE SEQUENCE</scope>
    <source>
        <strain evidence="12">SCG-10</strain>
    </source>
</reference>
<dbReference type="CDD" id="cd03213">
    <property type="entry name" value="ABCG_EPDR"/>
    <property type="match status" value="1"/>
</dbReference>
<feature type="transmembrane region" description="Helical" evidence="9">
    <location>
        <begin position="280"/>
        <end position="303"/>
    </location>
</feature>
<feature type="compositionally biased region" description="Low complexity" evidence="8">
    <location>
        <begin position="643"/>
        <end position="654"/>
    </location>
</feature>
<feature type="signal peptide" evidence="10">
    <location>
        <begin position="1"/>
        <end position="19"/>
    </location>
</feature>
<dbReference type="Pfam" id="PF01061">
    <property type="entry name" value="ABC2_membrane"/>
    <property type="match status" value="1"/>
</dbReference>
<protein>
    <recommendedName>
        <fullName evidence="11">ABC transporter domain-containing protein</fullName>
    </recommendedName>
</protein>
<evidence type="ECO:0000256" key="2">
    <source>
        <dbReference type="ARBA" id="ARBA00022448"/>
    </source>
</evidence>
<feature type="transmembrane region" description="Helical" evidence="9">
    <location>
        <begin position="830"/>
        <end position="850"/>
    </location>
</feature>
<proteinExistence type="predicted"/>
<evidence type="ECO:0000256" key="8">
    <source>
        <dbReference type="SAM" id="MobiDB-lite"/>
    </source>
</evidence>
<feature type="transmembrane region" description="Helical" evidence="9">
    <location>
        <begin position="763"/>
        <end position="791"/>
    </location>
</feature>
<dbReference type="PROSITE" id="PS00211">
    <property type="entry name" value="ABC_TRANSPORTER_1"/>
    <property type="match status" value="1"/>
</dbReference>
<dbReference type="InterPro" id="IPR013525">
    <property type="entry name" value="ABC2_TM"/>
</dbReference>
<feature type="transmembrane region" description="Helical" evidence="9">
    <location>
        <begin position="803"/>
        <end position="823"/>
    </location>
</feature>
<dbReference type="GO" id="GO:0016020">
    <property type="term" value="C:membrane"/>
    <property type="evidence" value="ECO:0007669"/>
    <property type="project" value="UniProtKB-SubCell"/>
</dbReference>
<evidence type="ECO:0000313" key="12">
    <source>
        <dbReference type="EMBL" id="KAG9065731.1"/>
    </source>
</evidence>
<feature type="domain" description="ABC transporter" evidence="11">
    <location>
        <begin position="324"/>
        <end position="566"/>
    </location>
</feature>
<dbReference type="SUPFAM" id="SSF52540">
    <property type="entry name" value="P-loop containing nucleoside triphosphate hydrolases"/>
    <property type="match status" value="1"/>
</dbReference>
<dbReference type="InterPro" id="IPR027417">
    <property type="entry name" value="P-loop_NTPase"/>
</dbReference>
<comment type="caution">
    <text evidence="12">The sequence shown here is derived from an EMBL/GenBank/DDBJ whole genome shotgun (WGS) entry which is preliminary data.</text>
</comment>
<evidence type="ECO:0000259" key="11">
    <source>
        <dbReference type="PROSITE" id="PS50893"/>
    </source>
</evidence>
<feature type="chain" id="PRO_5040150934" description="ABC transporter domain-containing protein" evidence="10">
    <location>
        <begin position="20"/>
        <end position="943"/>
    </location>
</feature>
<feature type="transmembrane region" description="Helical" evidence="9">
    <location>
        <begin position="722"/>
        <end position="742"/>
    </location>
</feature>
<keyword evidence="3 9" id="KW-0812">Transmembrane</keyword>
<feature type="transmembrane region" description="Helical" evidence="9">
    <location>
        <begin position="688"/>
        <end position="710"/>
    </location>
</feature>
<keyword evidence="6 9" id="KW-1133">Transmembrane helix</keyword>
<dbReference type="Proteomes" id="UP000707451">
    <property type="component" value="Unassembled WGS sequence"/>
</dbReference>
<gene>
    <name evidence="12" type="ORF">KI688_002020</name>
</gene>
<dbReference type="Pfam" id="PF00005">
    <property type="entry name" value="ABC_tran"/>
    <property type="match status" value="1"/>
</dbReference>
<evidence type="ECO:0000256" key="1">
    <source>
        <dbReference type="ARBA" id="ARBA00004141"/>
    </source>
</evidence>
<dbReference type="OrthoDB" id="66620at2759"/>
<organism evidence="12 13">
    <name type="scientific">Linnemannia hyalina</name>
    <dbReference type="NCBI Taxonomy" id="64524"/>
    <lineage>
        <taxon>Eukaryota</taxon>
        <taxon>Fungi</taxon>
        <taxon>Fungi incertae sedis</taxon>
        <taxon>Mucoromycota</taxon>
        <taxon>Mortierellomycotina</taxon>
        <taxon>Mortierellomycetes</taxon>
        <taxon>Mortierellales</taxon>
        <taxon>Mortierellaceae</taxon>
        <taxon>Linnemannia</taxon>
    </lineage>
</organism>
<dbReference type="EMBL" id="JAHRHY010000011">
    <property type="protein sequence ID" value="KAG9065731.1"/>
    <property type="molecule type" value="Genomic_DNA"/>
</dbReference>
<dbReference type="PANTHER" id="PTHR48041">
    <property type="entry name" value="ABC TRANSPORTER G FAMILY MEMBER 28"/>
    <property type="match status" value="1"/>
</dbReference>
<evidence type="ECO:0000256" key="6">
    <source>
        <dbReference type="ARBA" id="ARBA00022989"/>
    </source>
</evidence>
<evidence type="ECO:0000256" key="7">
    <source>
        <dbReference type="ARBA" id="ARBA00023136"/>
    </source>
</evidence>
<dbReference type="GO" id="GO:0005524">
    <property type="term" value="F:ATP binding"/>
    <property type="evidence" value="ECO:0007669"/>
    <property type="project" value="UniProtKB-KW"/>
</dbReference>
<comment type="subcellular location">
    <subcellularLocation>
        <location evidence="1">Membrane</location>
        <topology evidence="1">Multi-pass membrane protein</topology>
    </subcellularLocation>
</comment>
<keyword evidence="13" id="KW-1185">Reference proteome</keyword>
<dbReference type="InterPro" id="IPR003593">
    <property type="entry name" value="AAA+_ATPase"/>
</dbReference>
<dbReference type="InterPro" id="IPR050352">
    <property type="entry name" value="ABCG_transporters"/>
</dbReference>
<evidence type="ECO:0000256" key="3">
    <source>
        <dbReference type="ARBA" id="ARBA00022692"/>
    </source>
</evidence>
<dbReference type="InterPro" id="IPR017871">
    <property type="entry name" value="ABC_transporter-like_CS"/>
</dbReference>
<sequence length="943" mass="101932">MRFHLSVAAVLAVASLISAQSTGVQPTVTTTVTATVTAPTTPTGTPSTCQPAFDCSKEEISQRPTVVAGSSCATCDEGFGGANCNVCETDAACAADTSRPPMFGDEKMVCNKNPEIFYNAFMTCDVNTPQLAALFPGGYSLSLDLDVINKTIKAQLWMDNNEQFFCDIGSCNVATTDLEGKISTSWDCPDLKCTCITTPTKLCGGIPTPAKIDLKSTIAQLTGPFALNCPHNSTTCTFRIAALDGLLPNGLEMVNCKSGECVYPLEMTSSITALKKTMPVGVIVCLCILGALVLFLIVVCSIAKRNQIILSRTPYTLDNEAASLEFRNVGYTLNKDGLEILKGISGSAPAGVVLAVMGPSGAGKSTLVDILAGKRKDGKVSGHILLNGKQVHESEIRRAVGFVDQEDTLPASQTVWEAVLFSAMLRLPEAMPIHRVHERVAEVIEMLGLTHCKDRRIGNVTARGISGGEKRRVSIALELITRPPILILDEPTSGLDSYSAHMVVQQLCKLAASKTTTVIMTIHQPRSDIFYMFDQTLVVSKGTCLYFGPTDTAADYFQRRGLICPPNYNIADYLLDIAMDQELVAEAEKAGGLASGHQAHLGGGNVVSRRGGANTNGNTSEITRTSDDRSYETSVRMEGMGSTGSSTASLSDSTTQKKQKTVYPTSFLTQLRVIMLRSFQTLIRNKSLLVLHFAVAIVLGVFVGGLYFNVPMDLAGFQNRAGSLFFMLALLGFSSISALGAFTDTRTLFVKERSNGYYPPLPFIISTLLFDLIPLRIVPAILMGSVSYFMIGLYADVETFFKFLLILVLFNVATAMFCLVIAAGVRATGVASLASSIVMLFMMLFGGFLINTKQIPKALTWIQYLSMFKYGFEALAVNEVAKTQLIDNIQGVAFNVPGSLILQKLFGFDLTGFWKNMIFLIGYNVLFIAAFWAIVSFRLKERK</sequence>
<feature type="compositionally biased region" description="Polar residues" evidence="8">
    <location>
        <begin position="613"/>
        <end position="623"/>
    </location>
</feature>
<keyword evidence="2" id="KW-0813">Transport</keyword>
<feature type="transmembrane region" description="Helical" evidence="9">
    <location>
        <begin position="917"/>
        <end position="937"/>
    </location>
</feature>
<keyword evidence="5" id="KW-0067">ATP-binding</keyword>
<dbReference type="InterPro" id="IPR003439">
    <property type="entry name" value="ABC_transporter-like_ATP-bd"/>
</dbReference>
<evidence type="ECO:0000256" key="5">
    <source>
        <dbReference type="ARBA" id="ARBA00022840"/>
    </source>
</evidence>
<evidence type="ECO:0000256" key="4">
    <source>
        <dbReference type="ARBA" id="ARBA00022741"/>
    </source>
</evidence>
<dbReference type="PROSITE" id="PS50893">
    <property type="entry name" value="ABC_TRANSPORTER_2"/>
    <property type="match status" value="1"/>
</dbReference>
<name>A0A9P7XU16_9FUNG</name>
<evidence type="ECO:0000256" key="9">
    <source>
        <dbReference type="SAM" id="Phobius"/>
    </source>
</evidence>
<keyword evidence="7 9" id="KW-0472">Membrane</keyword>
<dbReference type="GO" id="GO:0140359">
    <property type="term" value="F:ABC-type transporter activity"/>
    <property type="evidence" value="ECO:0007669"/>
    <property type="project" value="InterPro"/>
</dbReference>
<keyword evidence="4" id="KW-0547">Nucleotide-binding</keyword>
<dbReference type="PANTHER" id="PTHR48041:SF2">
    <property type="entry name" value="ATP-DEPENDENT PERMEASE-RELATED"/>
    <property type="match status" value="1"/>
</dbReference>
<evidence type="ECO:0000313" key="13">
    <source>
        <dbReference type="Proteomes" id="UP000707451"/>
    </source>
</evidence>
<dbReference type="GO" id="GO:0016887">
    <property type="term" value="F:ATP hydrolysis activity"/>
    <property type="evidence" value="ECO:0007669"/>
    <property type="project" value="InterPro"/>
</dbReference>
<accession>A0A9P7XU16</accession>
<dbReference type="SMART" id="SM00382">
    <property type="entry name" value="AAA"/>
    <property type="match status" value="1"/>
</dbReference>
<dbReference type="AlphaFoldDB" id="A0A9P7XU16"/>
<evidence type="ECO:0000256" key="10">
    <source>
        <dbReference type="SAM" id="SignalP"/>
    </source>
</evidence>
<feature type="region of interest" description="Disordered" evidence="8">
    <location>
        <begin position="603"/>
        <end position="657"/>
    </location>
</feature>